<dbReference type="STRING" id="31958.SD37_25855"/>
<name>A0A193C2U4_AMYOR</name>
<dbReference type="AlphaFoldDB" id="A0A193C2U4"/>
<organism evidence="1 2">
    <name type="scientific">Amycolatopsis orientalis</name>
    <name type="common">Nocardia orientalis</name>
    <dbReference type="NCBI Taxonomy" id="31958"/>
    <lineage>
        <taxon>Bacteria</taxon>
        <taxon>Bacillati</taxon>
        <taxon>Actinomycetota</taxon>
        <taxon>Actinomycetes</taxon>
        <taxon>Pseudonocardiales</taxon>
        <taxon>Pseudonocardiaceae</taxon>
        <taxon>Amycolatopsis</taxon>
    </lineage>
</organism>
<evidence type="ECO:0000313" key="1">
    <source>
        <dbReference type="EMBL" id="ANN18713.1"/>
    </source>
</evidence>
<sequence>MTAEIERAAHAYCPACNTDPGRGDPVTALCGATHPFWGRRERPVNNCPACETLAAKTFYPCGHTGSER</sequence>
<dbReference type="RefSeq" id="WP_044851192.1">
    <property type="nucleotide sequence ID" value="NZ_CP016174.1"/>
</dbReference>
<protein>
    <submittedName>
        <fullName evidence="1">Uncharacterized protein</fullName>
    </submittedName>
</protein>
<dbReference type="EMBL" id="CP016174">
    <property type="protein sequence ID" value="ANN18713.1"/>
    <property type="molecule type" value="Genomic_DNA"/>
</dbReference>
<evidence type="ECO:0000313" key="2">
    <source>
        <dbReference type="Proteomes" id="UP000093695"/>
    </source>
</evidence>
<gene>
    <name evidence="1" type="ORF">SD37_25855</name>
</gene>
<reference evidence="1 2" key="1">
    <citation type="journal article" date="2015" name="Genome Announc.">
        <title>Draft Genome Sequence of Norvancomycin-Producing Strain Amycolatopsis orientalis CPCC200066.</title>
        <authorList>
            <person name="Lei X."/>
            <person name="Yuan F."/>
            <person name="Shi Y."/>
            <person name="Li X."/>
            <person name="Wang L."/>
            <person name="Hong B."/>
        </authorList>
    </citation>
    <scope>NUCLEOTIDE SEQUENCE [LARGE SCALE GENOMIC DNA]</scope>
    <source>
        <strain evidence="1 2">B-37</strain>
    </source>
</reference>
<dbReference type="Proteomes" id="UP000093695">
    <property type="component" value="Chromosome"/>
</dbReference>
<dbReference type="KEGG" id="aori:SD37_25855"/>
<keyword evidence="2" id="KW-1185">Reference proteome</keyword>
<proteinExistence type="predicted"/>
<accession>A0A193C2U4</accession>